<dbReference type="Proteomes" id="UP001190700">
    <property type="component" value="Unassembled WGS sequence"/>
</dbReference>
<feature type="domain" description="Pesticidal crystal protein Cry22Aa Ig-like" evidence="2">
    <location>
        <begin position="198"/>
        <end position="265"/>
    </location>
</feature>
<feature type="non-terminal residue" evidence="3">
    <location>
        <position position="1202"/>
    </location>
</feature>
<evidence type="ECO:0000259" key="2">
    <source>
        <dbReference type="Pfam" id="PF16403"/>
    </source>
</evidence>
<comment type="caution">
    <text evidence="3">The sequence shown here is derived from an EMBL/GenBank/DDBJ whole genome shotgun (WGS) entry which is preliminary data.</text>
</comment>
<organism evidence="3 4">
    <name type="scientific">Cymbomonas tetramitiformis</name>
    <dbReference type="NCBI Taxonomy" id="36881"/>
    <lineage>
        <taxon>Eukaryota</taxon>
        <taxon>Viridiplantae</taxon>
        <taxon>Chlorophyta</taxon>
        <taxon>Pyramimonadophyceae</taxon>
        <taxon>Pyramimonadales</taxon>
        <taxon>Pyramimonadaceae</taxon>
        <taxon>Cymbomonas</taxon>
    </lineage>
</organism>
<accession>A0AAE0FJP7</accession>
<proteinExistence type="predicted"/>
<evidence type="ECO:0000313" key="4">
    <source>
        <dbReference type="Proteomes" id="UP001190700"/>
    </source>
</evidence>
<feature type="coiled-coil region" evidence="1">
    <location>
        <begin position="960"/>
        <end position="987"/>
    </location>
</feature>
<name>A0AAE0FJP7_9CHLO</name>
<dbReference type="InterPro" id="IPR032179">
    <property type="entry name" value="Cry22Aa_Ig-like"/>
</dbReference>
<evidence type="ECO:0000256" key="1">
    <source>
        <dbReference type="SAM" id="Coils"/>
    </source>
</evidence>
<dbReference type="InterPro" id="IPR013783">
    <property type="entry name" value="Ig-like_fold"/>
</dbReference>
<keyword evidence="1" id="KW-0175">Coiled coil</keyword>
<evidence type="ECO:0000313" key="3">
    <source>
        <dbReference type="EMBL" id="KAK3260700.1"/>
    </source>
</evidence>
<sequence length="1202" mass="126816">MLLVAELDIYEEYDAAVDTDPPVITINGAEYVELLQMDTYSDAGASAYDVFSTRYVAVTTEGLDEVQQCLAEGCITDSEAPLRVQYTASDSSGNTANAATRHVAVLAFCASPSYLCADSSPSAGRTCATCQDVDHEAGDGTVTSACSCEEFSVDFASAEVVSVESYEPTVDVTPPVLALLGDGQMAVTDSGIVLMIHTVNKGSEWVDPGVTATDDMDGDLTAGVQSFGVGAVDTTMPSEEPYVVTYSVDDAAGNSAACMRRRVYVVDPCGGAGVDGGDEQVCEELADGGVTCSVSGLCENMDFTSESGDEEEATQTPLTLTLRGDSDVEIPLGTTYTACPAEGPRAGEVCDPGASATDDLDGDLTGRVLACSPDGQSNRFAVRGVGGCAVQGDVPGVYNITFSVANSAGTVASATRSVSVTASCGQDYEKLCSDHVTCSSEGTCLDDLDGLADPTAAPGSPTVTLRSSLAMPTAYVEVRQHGEYRACESTEAQHAEVLCDPGVDAADEEDGNLTAQVVVCPPSECEGLVACAGHEWVSKGVRGCVNTSAAVGTVFDVVFQVYDSSQPANGGSVTRHVSIIAPCASGEELCEDLSCSNVSCAARDAWTSAEEEDATPPTITLLQSSPARVVYGDAAASSALQPCTSADGRYTQTPCAASARDNVDGDISSSLVTPQRTSCEGCSTTACPRDEVHLCFPGTYGYSYEATDAAGNRGAALLLVRVVEEAAVSAQTVLAAGSDSREEAEAQAAVLLDEASSEAAAFRQGIANLLNSGDFRGRQERSLVVSYTMAVASGERASKGRRRGLLDLATYTDDVAALLMASAGDGRMSQALDLAALEQGASLPTAVTGLASDVTSSQTSIEVDEEAAYRSNIAGEIDGLQLASARLAADLDEGVLPAMERAGGDADDWTERQLGNWVNRQQTEFESQEFLLADMQRLKLRHAIYVQAQELVQEGLLDAELTLQANLQKMQQALEAHEEAIAAALALQARQSADGYSSCGLASLHAQGGVRSNLELQYAFAVGGPEANVTSSTTSANELRRRLSQLDNEDYARYAEHRWWRMPTLADVDELTRTSPFTTPPRYLLASKHVLVGGILSYVKRHAEDVAQPCTKRFNQLHAPCFNQPLGEGYYGRDPVFSPSSSLFRPELQDKVGLFYNTSEDAEMIDETHRTPRPFWPRPLPGHHAGYPAYIDTRVDEFRAQE</sequence>
<dbReference type="Pfam" id="PF16403">
    <property type="entry name" value="Bact_surface_Ig-like"/>
    <property type="match status" value="1"/>
</dbReference>
<dbReference type="Gene3D" id="2.60.40.10">
    <property type="entry name" value="Immunoglobulins"/>
    <property type="match status" value="2"/>
</dbReference>
<protein>
    <recommendedName>
        <fullName evidence="2">Pesticidal crystal protein Cry22Aa Ig-like domain-containing protein</fullName>
    </recommendedName>
</protein>
<dbReference type="EMBL" id="LGRX02017488">
    <property type="protein sequence ID" value="KAK3260700.1"/>
    <property type="molecule type" value="Genomic_DNA"/>
</dbReference>
<dbReference type="AlphaFoldDB" id="A0AAE0FJP7"/>
<keyword evidence="4" id="KW-1185">Reference proteome</keyword>
<reference evidence="3 4" key="1">
    <citation type="journal article" date="2015" name="Genome Biol. Evol.">
        <title>Comparative Genomics of a Bacterivorous Green Alga Reveals Evolutionary Causalities and Consequences of Phago-Mixotrophic Mode of Nutrition.</title>
        <authorList>
            <person name="Burns J.A."/>
            <person name="Paasch A."/>
            <person name="Narechania A."/>
            <person name="Kim E."/>
        </authorList>
    </citation>
    <scope>NUCLEOTIDE SEQUENCE [LARGE SCALE GENOMIC DNA]</scope>
    <source>
        <strain evidence="3 4">PLY_AMNH</strain>
    </source>
</reference>
<gene>
    <name evidence="3" type="ORF">CYMTET_30357</name>
</gene>